<dbReference type="EMBL" id="JAEEGA010000002">
    <property type="protein sequence ID" value="MBP1039979.1"/>
    <property type="molecule type" value="Genomic_DNA"/>
</dbReference>
<dbReference type="RefSeq" id="WP_209525405.1">
    <property type="nucleotide sequence ID" value="NZ_JAEEGA010000002.1"/>
</dbReference>
<organism evidence="1 2">
    <name type="scientific">Vagococcus allomyrinae</name>
    <dbReference type="NCBI Taxonomy" id="2794353"/>
    <lineage>
        <taxon>Bacteria</taxon>
        <taxon>Bacillati</taxon>
        <taxon>Bacillota</taxon>
        <taxon>Bacilli</taxon>
        <taxon>Lactobacillales</taxon>
        <taxon>Enterococcaceae</taxon>
        <taxon>Vagococcus</taxon>
    </lineage>
</organism>
<accession>A0A940P1Z4</accession>
<evidence type="ECO:0000313" key="1">
    <source>
        <dbReference type="EMBL" id="MBP1039979.1"/>
    </source>
</evidence>
<dbReference type="InterPro" id="IPR009403">
    <property type="entry name" value="UPF0637"/>
</dbReference>
<dbReference type="AlphaFoldDB" id="A0A940P1Z4"/>
<sequence length="201" mass="23570">MFRKKEFDVFKVEGLEERMAAVRQLIQPIFQELNEYFVNELRPLVGEELIIHIAQHRRRTANAPDFTWSAMGGDKRGYKKYPHFTLGINENYIVMWLSFIDNPQNEKRMAQALLDNMAQFDSLEGYVVNGDHTVNNYQPIHEADLEAVLTRWRDVKKGEFQIGRVLVKGDPMLKSAKQARDYMLTTYQQLVPLYNLTRQLS</sequence>
<comment type="caution">
    <text evidence="1">The sequence shown here is derived from an EMBL/GenBank/DDBJ whole genome shotgun (WGS) entry which is preliminary data.</text>
</comment>
<gene>
    <name evidence="1" type="ORF">I6N95_03035</name>
</gene>
<keyword evidence="2" id="KW-1185">Reference proteome</keyword>
<evidence type="ECO:0000313" key="2">
    <source>
        <dbReference type="Proteomes" id="UP000674938"/>
    </source>
</evidence>
<dbReference type="Proteomes" id="UP000674938">
    <property type="component" value="Unassembled WGS sequence"/>
</dbReference>
<name>A0A940P1Z4_9ENTE</name>
<dbReference type="InterPro" id="IPR053707">
    <property type="entry name" value="UPF0637_domain_sf"/>
</dbReference>
<dbReference type="SUPFAM" id="SSF142913">
    <property type="entry name" value="YktB/PF0168-like"/>
    <property type="match status" value="1"/>
</dbReference>
<reference evidence="1" key="1">
    <citation type="submission" date="2020-12" db="EMBL/GenBank/DDBJ databases">
        <title>Vagococcus allomyrinae sp. nov. and Enterococcus lavae sp. nov., isolated from the larvae of Allomyrina dichotoma.</title>
        <authorList>
            <person name="Lee S.D."/>
        </authorList>
    </citation>
    <scope>NUCLEOTIDE SEQUENCE</scope>
    <source>
        <strain evidence="1">BWB3-3</strain>
    </source>
</reference>
<dbReference type="Gene3D" id="3.30.930.20">
    <property type="entry name" value="Protein of unknown function DUF1054"/>
    <property type="match status" value="1"/>
</dbReference>
<protein>
    <submittedName>
        <fullName evidence="1">DUF1054 family protein</fullName>
    </submittedName>
</protein>
<proteinExistence type="predicted"/>
<dbReference type="Pfam" id="PF06335">
    <property type="entry name" value="DUF1054"/>
    <property type="match status" value="1"/>
</dbReference>
<dbReference type="PIRSF" id="PIRSF021332">
    <property type="entry name" value="DUF1054"/>
    <property type="match status" value="1"/>
</dbReference>